<evidence type="ECO:0000313" key="5">
    <source>
        <dbReference type="Proteomes" id="UP000000560"/>
    </source>
</evidence>
<sequence length="967" mass="106636">MDKLITEIETIHHGQTPALTVREEKTKDFVSETKDATPTAESSSDSRSPAQILSTLKSTPRREELSAAIFALDPFNKRSSASSIDIRVPSPVSAQLLNALVTITIPDHWGSINAINRTGTGDTKLRGALLRCLSSVSGINCLVTQLRSLIAQSRASSRQADASGSGRRIRHILEVVSALLEPIDLVWRLYNDIDAVYGNATQKQVAWKELVSQLATGRLLSISAEATSLAGESDLPNKISWLGTGAQYASWLGANISHMASKLSVGNEEQWKAVASLTGRALSLGYTGPLVREIYHNLLVEQTHLEKYTALFDHLRWTEQLTVLDTIFRDIEKRCFSTESFSGNEKDLSEPIDDVAALCSALISKRASLESQLVDWLSDGQGGSIQTVSLRRAIIVNLAHQKANTQAILLAAGYLHRLNRDEVKSIGHTSVFLNAVSNRLAATSTRARFLGMIIGTAISQLIEEPGKAIKFDLEEMEGDEATWYLSLVNSSDKIGSLDSIRLPKIRAEARTSTTRPLGKSNQRTTKIVAVEEIDNSDEEGEDEDADLIPYEKPDEDPADEDDDPTLLQRNKPAAPVYIRDLIIYLRDTENLDRYELALATAPELIRRKAGFGTELAEHTEELGLVLVGLQEQSKFARFHELRLQSMIALIVSRPLKMARWFAAVFFDADLSQAQRSAVLIALGLSAREVAGVGADDAKAMGLPALSDTSFPSKRLPANLEAFYASPESPIASITRGIERASLQPIATEAADSVSGPKALKVRKFSSRMEVEKRRQQREAHRQKSTVKDLYKVLSEGFFYPLTGRFEIMMMQFTSSTAPSHNPFFVPHLLTLFIQTLTIIISTSGPHTPFLPTLTHQTLTFLLSLHARPLSSEPTILSALLSLFLAAIDLNLEFGTSGEERLVNEYAVQVMELREWVGEVFDQTPAVEDENDPRERVRTLAAGVMIKLGEVMERYQGRLMGVNSGFKY</sequence>
<dbReference type="GO" id="GO:0051879">
    <property type="term" value="F:Hsp90 protein binding"/>
    <property type="evidence" value="ECO:0000318"/>
    <property type="project" value="GO_Central"/>
</dbReference>
<feature type="domain" description="Telomere length regulation protein conserved" evidence="3">
    <location>
        <begin position="575"/>
        <end position="686"/>
    </location>
</feature>
<dbReference type="OrthoDB" id="10258062at2759"/>
<dbReference type="PANTHER" id="PTHR15830">
    <property type="entry name" value="TELOMERE LENGTH REGULATION PROTEIN TEL2 FAMILY MEMBER"/>
    <property type="match status" value="1"/>
</dbReference>
<dbReference type="VEuPathDB" id="FungiDB:AN2417"/>
<dbReference type="Pfam" id="PF10193">
    <property type="entry name" value="Telomere_reg-2"/>
    <property type="match status" value="1"/>
</dbReference>
<feature type="region of interest" description="Disordered" evidence="2">
    <location>
        <begin position="15"/>
        <end position="51"/>
    </location>
</feature>
<dbReference type="InterPro" id="IPR038528">
    <property type="entry name" value="TEL2_C_sf"/>
</dbReference>
<evidence type="ECO:0000256" key="1">
    <source>
        <dbReference type="ARBA" id="ARBA00006133"/>
    </source>
</evidence>
<dbReference type="Proteomes" id="UP000000560">
    <property type="component" value="Chromosome VII"/>
</dbReference>
<accession>C8VNX8</accession>
<dbReference type="HOGENOM" id="CLU_005799_0_0_1"/>
<dbReference type="PANTHER" id="PTHR15830:SF10">
    <property type="entry name" value="TELOMERE LENGTH REGULATION PROTEIN TEL2 HOMOLOG"/>
    <property type="match status" value="1"/>
</dbReference>
<name>Q5BAL3_EMENI</name>
<dbReference type="Gene3D" id="1.25.40.720">
    <property type="entry name" value="Telomere length regulation protein 2, C-terminal domain"/>
    <property type="match status" value="2"/>
</dbReference>
<dbReference type="RefSeq" id="XP_660021.1">
    <property type="nucleotide sequence ID" value="XM_654929.1"/>
</dbReference>
<accession>Q5BAL3</accession>
<dbReference type="AlphaFoldDB" id="Q5BAL3"/>
<keyword evidence="5" id="KW-1185">Reference proteome</keyword>
<comment type="similarity">
    <text evidence="1">Belongs to the TEL2 family.</text>
</comment>
<dbReference type="GO" id="GO:0042162">
    <property type="term" value="F:telomeric DNA binding"/>
    <property type="evidence" value="ECO:0000318"/>
    <property type="project" value="GO_Central"/>
</dbReference>
<dbReference type="EMBL" id="BN001307">
    <property type="protein sequence ID" value="CBF86805.1"/>
    <property type="molecule type" value="Genomic_DNA"/>
</dbReference>
<dbReference type="eggNOG" id="KOG4346">
    <property type="taxonomic scope" value="Eukaryota"/>
</dbReference>
<dbReference type="OMA" id="AGIMVKL"/>
<dbReference type="InterPro" id="IPR051970">
    <property type="entry name" value="TEL2_Regulation"/>
</dbReference>
<feature type="compositionally biased region" description="Acidic residues" evidence="2">
    <location>
        <begin position="553"/>
        <end position="564"/>
    </location>
</feature>
<dbReference type="FunFam" id="1.25.40.720:FF:000004">
    <property type="entry name" value="WGS project CABT00000000 data, contig 2.6"/>
    <property type="match status" value="1"/>
</dbReference>
<gene>
    <name evidence="4" type="ORF">ANIA_02417</name>
</gene>
<dbReference type="STRING" id="227321.Q5BAL3"/>
<dbReference type="KEGG" id="ani:ANIA_02417"/>
<evidence type="ECO:0000259" key="3">
    <source>
        <dbReference type="Pfam" id="PF10193"/>
    </source>
</evidence>
<organism evidence="4 5">
    <name type="scientific">Emericella nidulans (strain FGSC A4 / ATCC 38163 / CBS 112.46 / NRRL 194 / M139)</name>
    <name type="common">Aspergillus nidulans</name>
    <dbReference type="NCBI Taxonomy" id="227321"/>
    <lineage>
        <taxon>Eukaryota</taxon>
        <taxon>Fungi</taxon>
        <taxon>Dikarya</taxon>
        <taxon>Ascomycota</taxon>
        <taxon>Pezizomycotina</taxon>
        <taxon>Eurotiomycetes</taxon>
        <taxon>Eurotiomycetidae</taxon>
        <taxon>Eurotiales</taxon>
        <taxon>Aspergillaceae</taxon>
        <taxon>Aspergillus</taxon>
        <taxon>Aspergillus subgen. Nidulantes</taxon>
    </lineage>
</organism>
<feature type="compositionally biased region" description="Polar residues" evidence="2">
    <location>
        <begin position="39"/>
        <end position="51"/>
    </location>
</feature>
<dbReference type="GO" id="GO:0005829">
    <property type="term" value="C:cytosol"/>
    <property type="evidence" value="ECO:0000318"/>
    <property type="project" value="GO_Central"/>
</dbReference>
<dbReference type="InterPro" id="IPR019337">
    <property type="entry name" value="Telomere_length_regulation_dom"/>
</dbReference>
<feature type="compositionally biased region" description="Basic and acidic residues" evidence="2">
    <location>
        <begin position="21"/>
        <end position="35"/>
    </location>
</feature>
<protein>
    <recommendedName>
        <fullName evidence="3">Telomere length regulation protein conserved domain-containing protein</fullName>
    </recommendedName>
</protein>
<evidence type="ECO:0000256" key="2">
    <source>
        <dbReference type="SAM" id="MobiDB-lite"/>
    </source>
</evidence>
<reference evidence="5" key="2">
    <citation type="journal article" date="2009" name="Fungal Genet. Biol.">
        <title>The 2008 update of the Aspergillus nidulans genome annotation: a community effort.</title>
        <authorList>
            <person name="Wortman J.R."/>
            <person name="Gilsenan J.M."/>
            <person name="Joardar V."/>
            <person name="Deegan J."/>
            <person name="Clutterbuck J."/>
            <person name="Andersen M.R."/>
            <person name="Archer D."/>
            <person name="Bencina M."/>
            <person name="Braus G."/>
            <person name="Coutinho P."/>
            <person name="von Dohren H."/>
            <person name="Doonan J."/>
            <person name="Driessen A.J."/>
            <person name="Durek P."/>
            <person name="Espeso E."/>
            <person name="Fekete E."/>
            <person name="Flipphi M."/>
            <person name="Estrada C.G."/>
            <person name="Geysens S."/>
            <person name="Goldman G."/>
            <person name="de Groot P.W."/>
            <person name="Hansen K."/>
            <person name="Harris S.D."/>
            <person name="Heinekamp T."/>
            <person name="Helmstaedt K."/>
            <person name="Henrissat B."/>
            <person name="Hofmann G."/>
            <person name="Homan T."/>
            <person name="Horio T."/>
            <person name="Horiuchi H."/>
            <person name="James S."/>
            <person name="Jones M."/>
            <person name="Karaffa L."/>
            <person name="Karanyi Z."/>
            <person name="Kato M."/>
            <person name="Keller N."/>
            <person name="Kelly D.E."/>
            <person name="Kiel J.A."/>
            <person name="Kim J.M."/>
            <person name="van der Klei I.J."/>
            <person name="Klis F.M."/>
            <person name="Kovalchuk A."/>
            <person name="Krasevec N."/>
            <person name="Kubicek C.P."/>
            <person name="Liu B."/>
            <person name="Maccabe A."/>
            <person name="Meyer V."/>
            <person name="Mirabito P."/>
            <person name="Miskei M."/>
            <person name="Mos M."/>
            <person name="Mullins J."/>
            <person name="Nelson D.R."/>
            <person name="Nielsen J."/>
            <person name="Oakley B.R."/>
            <person name="Osmani S.A."/>
            <person name="Pakula T."/>
            <person name="Paszewski A."/>
            <person name="Paulsen I."/>
            <person name="Pilsyk S."/>
            <person name="Pocsi I."/>
            <person name="Punt P.J."/>
            <person name="Ram A.F."/>
            <person name="Ren Q."/>
            <person name="Robellet X."/>
            <person name="Robson G."/>
            <person name="Seiboth B."/>
            <person name="van Solingen P."/>
            <person name="Specht T."/>
            <person name="Sun J."/>
            <person name="Taheri-Talesh N."/>
            <person name="Takeshita N."/>
            <person name="Ussery D."/>
            <person name="vanKuyk P.A."/>
            <person name="Visser H."/>
            <person name="van de Vondervoort P.J."/>
            <person name="de Vries R.P."/>
            <person name="Walton J."/>
            <person name="Xiang X."/>
            <person name="Xiong Y."/>
            <person name="Zeng A.P."/>
            <person name="Brandt B.W."/>
            <person name="Cornell M.J."/>
            <person name="van den Hondel C.A."/>
            <person name="Visser J."/>
            <person name="Oliver S.G."/>
            <person name="Turner G."/>
        </authorList>
    </citation>
    <scope>GENOME REANNOTATION</scope>
    <source>
        <strain evidence="5">FGSC A4 / ATCC 38163 / CBS 112.46 / NRRL 194 / M139</strain>
    </source>
</reference>
<dbReference type="GeneID" id="2874848"/>
<dbReference type="GO" id="GO:0051083">
    <property type="term" value="P:'de novo' cotranslational protein folding"/>
    <property type="evidence" value="ECO:0000318"/>
    <property type="project" value="GO_Central"/>
</dbReference>
<evidence type="ECO:0000313" key="4">
    <source>
        <dbReference type="EMBL" id="CBF86805.1"/>
    </source>
</evidence>
<proteinExistence type="inferred from homology"/>
<reference evidence="5" key="1">
    <citation type="journal article" date="2005" name="Nature">
        <title>Sequencing of Aspergillus nidulans and comparative analysis with A. fumigatus and A. oryzae.</title>
        <authorList>
            <person name="Galagan J.E."/>
            <person name="Calvo S.E."/>
            <person name="Cuomo C."/>
            <person name="Ma L.J."/>
            <person name="Wortman J.R."/>
            <person name="Batzoglou S."/>
            <person name="Lee S.I."/>
            <person name="Basturkmen M."/>
            <person name="Spevak C.C."/>
            <person name="Clutterbuck J."/>
            <person name="Kapitonov V."/>
            <person name="Jurka J."/>
            <person name="Scazzocchio C."/>
            <person name="Farman M."/>
            <person name="Butler J."/>
            <person name="Purcell S."/>
            <person name="Harris S."/>
            <person name="Braus G.H."/>
            <person name="Draht O."/>
            <person name="Busch S."/>
            <person name="D'Enfert C."/>
            <person name="Bouchier C."/>
            <person name="Goldman G.H."/>
            <person name="Bell-Pedersen D."/>
            <person name="Griffiths-Jones S."/>
            <person name="Doonan J.H."/>
            <person name="Yu J."/>
            <person name="Vienken K."/>
            <person name="Pain A."/>
            <person name="Freitag M."/>
            <person name="Selker E.U."/>
            <person name="Archer D.B."/>
            <person name="Penalva M.A."/>
            <person name="Oakley B.R."/>
            <person name="Momany M."/>
            <person name="Tanaka T."/>
            <person name="Kumagai T."/>
            <person name="Asai K."/>
            <person name="Machida M."/>
            <person name="Nierman W.C."/>
            <person name="Denning D.W."/>
            <person name="Caddick M."/>
            <person name="Hynes M."/>
            <person name="Paoletti M."/>
            <person name="Fischer R."/>
            <person name="Miller B."/>
            <person name="Dyer P."/>
            <person name="Sachs M.S."/>
            <person name="Osmani S.A."/>
            <person name="Birren B.W."/>
        </authorList>
    </citation>
    <scope>NUCLEOTIDE SEQUENCE [LARGE SCALE GENOMIC DNA]</scope>
    <source>
        <strain evidence="5">FGSC A4 / ATCC 38163 / CBS 112.46 / NRRL 194 / M139</strain>
    </source>
</reference>
<feature type="region of interest" description="Disordered" evidence="2">
    <location>
        <begin position="529"/>
        <end position="568"/>
    </location>
</feature>
<feature type="compositionally biased region" description="Acidic residues" evidence="2">
    <location>
        <begin position="531"/>
        <end position="546"/>
    </location>
</feature>
<dbReference type="InParanoid" id="Q5BAL3"/>